<dbReference type="Pfam" id="PF00106">
    <property type="entry name" value="adh_short"/>
    <property type="match status" value="1"/>
</dbReference>
<comment type="caution">
    <text evidence="5">The sequence shown here is derived from an EMBL/GenBank/DDBJ whole genome shotgun (WGS) entry which is preliminary data.</text>
</comment>
<organism evidence="5 6">
    <name type="scientific">Coprinopsis cinerea (strain Okayama-7 / 130 / ATCC MYA-4618 / FGSC 9003)</name>
    <name type="common">Inky cap fungus</name>
    <name type="synonym">Hormographiella aspergillata</name>
    <dbReference type="NCBI Taxonomy" id="240176"/>
    <lineage>
        <taxon>Eukaryota</taxon>
        <taxon>Fungi</taxon>
        <taxon>Dikarya</taxon>
        <taxon>Basidiomycota</taxon>
        <taxon>Agaricomycotina</taxon>
        <taxon>Agaricomycetes</taxon>
        <taxon>Agaricomycetidae</taxon>
        <taxon>Agaricales</taxon>
        <taxon>Agaricineae</taxon>
        <taxon>Psathyrellaceae</taxon>
        <taxon>Coprinopsis</taxon>
    </lineage>
</organism>
<dbReference type="KEGG" id="cci:CC1G_03400"/>
<dbReference type="OrthoDB" id="191139at2759"/>
<sequence>MSETKPAGKHLRAMLRETWFLGKPHWSPKDMPSLKGKVVVVTGGNSGLGLDTVKALLEHDAKVYILSRNEQKALPVIDQLEKDTKKRPLFIKTELSDLNSVKRAAEEFLRGIILPFAVTPEGYDLVFETNVTGHFYLTSLLLPLLLSTAKTAPKGEVRIINISSTAHHTVPAVNPLRLEAVKDGPLRRQWLKKIDYGFSKFVMNLYTSELAKRYKDSNIVAIAVHPGSYSTPITSGVNQPRGQRIAQRLFFIYPVKYGAWTQLWAGTAPEAADLSGKYVVPWSKLGKPRSEVEDEKMMAEVWTYLEGRIKEHELKQSESTAQTSDSPSAARNGAGPSPPS</sequence>
<dbReference type="PRINTS" id="PR00081">
    <property type="entry name" value="GDHRDH"/>
</dbReference>
<dbReference type="Gene3D" id="3.40.50.720">
    <property type="entry name" value="NAD(P)-binding Rossmann-like Domain"/>
    <property type="match status" value="1"/>
</dbReference>
<dbReference type="eggNOG" id="KOG1208">
    <property type="taxonomic scope" value="Eukaryota"/>
</dbReference>
<evidence type="ECO:0000256" key="4">
    <source>
        <dbReference type="SAM" id="MobiDB-lite"/>
    </source>
</evidence>
<dbReference type="InterPro" id="IPR036291">
    <property type="entry name" value="NAD(P)-bd_dom_sf"/>
</dbReference>
<dbReference type="HOGENOM" id="CLU_010194_44_6_1"/>
<dbReference type="EMBL" id="AACS02000008">
    <property type="protein sequence ID" value="EAU86189.2"/>
    <property type="molecule type" value="Genomic_DNA"/>
</dbReference>
<gene>
    <name evidence="5" type="ORF">CC1G_03400</name>
</gene>
<name>A8NQK5_COPC7</name>
<keyword evidence="6" id="KW-1185">Reference proteome</keyword>
<dbReference type="STRING" id="240176.A8NQK5"/>
<dbReference type="PANTHER" id="PTHR24320:SF236">
    <property type="entry name" value="SHORT-CHAIN DEHYDROGENASE-RELATED"/>
    <property type="match status" value="1"/>
</dbReference>
<dbReference type="SUPFAM" id="SSF51735">
    <property type="entry name" value="NAD(P)-binding Rossmann-fold domains"/>
    <property type="match status" value="1"/>
</dbReference>
<dbReference type="GO" id="GO:0016491">
    <property type="term" value="F:oxidoreductase activity"/>
    <property type="evidence" value="ECO:0007669"/>
    <property type="project" value="UniProtKB-KW"/>
</dbReference>
<evidence type="ECO:0000313" key="5">
    <source>
        <dbReference type="EMBL" id="EAU86189.2"/>
    </source>
</evidence>
<dbReference type="GeneID" id="6012153"/>
<evidence type="ECO:0000256" key="2">
    <source>
        <dbReference type="ARBA" id="ARBA00022857"/>
    </source>
</evidence>
<evidence type="ECO:0000256" key="3">
    <source>
        <dbReference type="ARBA" id="ARBA00023002"/>
    </source>
</evidence>
<dbReference type="RefSeq" id="XP_001835618.2">
    <property type="nucleotide sequence ID" value="XM_001835566.2"/>
</dbReference>
<feature type="region of interest" description="Disordered" evidence="4">
    <location>
        <begin position="313"/>
        <end position="340"/>
    </location>
</feature>
<accession>A8NQK5</accession>
<proteinExistence type="inferred from homology"/>
<keyword evidence="2" id="KW-0521">NADP</keyword>
<reference evidence="5 6" key="1">
    <citation type="journal article" date="2010" name="Proc. Natl. Acad. Sci. U.S.A.">
        <title>Insights into evolution of multicellular fungi from the assembled chromosomes of the mushroom Coprinopsis cinerea (Coprinus cinereus).</title>
        <authorList>
            <person name="Stajich J.E."/>
            <person name="Wilke S.K."/>
            <person name="Ahren D."/>
            <person name="Au C.H."/>
            <person name="Birren B.W."/>
            <person name="Borodovsky M."/>
            <person name="Burns C."/>
            <person name="Canback B."/>
            <person name="Casselton L.A."/>
            <person name="Cheng C.K."/>
            <person name="Deng J."/>
            <person name="Dietrich F.S."/>
            <person name="Fargo D.C."/>
            <person name="Farman M.L."/>
            <person name="Gathman A.C."/>
            <person name="Goldberg J."/>
            <person name="Guigo R."/>
            <person name="Hoegger P.J."/>
            <person name="Hooker J.B."/>
            <person name="Huggins A."/>
            <person name="James T.Y."/>
            <person name="Kamada T."/>
            <person name="Kilaru S."/>
            <person name="Kodira C."/>
            <person name="Kues U."/>
            <person name="Kupfer D."/>
            <person name="Kwan H.S."/>
            <person name="Lomsadze A."/>
            <person name="Li W."/>
            <person name="Lilly W.W."/>
            <person name="Ma L.J."/>
            <person name="Mackey A.J."/>
            <person name="Manning G."/>
            <person name="Martin F."/>
            <person name="Muraguchi H."/>
            <person name="Natvig D.O."/>
            <person name="Palmerini H."/>
            <person name="Ramesh M.A."/>
            <person name="Rehmeyer C.J."/>
            <person name="Roe B.A."/>
            <person name="Shenoy N."/>
            <person name="Stanke M."/>
            <person name="Ter-Hovhannisyan V."/>
            <person name="Tunlid A."/>
            <person name="Velagapudi R."/>
            <person name="Vision T.J."/>
            <person name="Zeng Q."/>
            <person name="Zolan M.E."/>
            <person name="Pukkila P.J."/>
        </authorList>
    </citation>
    <scope>NUCLEOTIDE SEQUENCE [LARGE SCALE GENOMIC DNA]</scope>
    <source>
        <strain evidence="6">Okayama-7 / 130 / ATCC MYA-4618 / FGSC 9003</strain>
    </source>
</reference>
<dbReference type="OMA" id="GTNYMGP"/>
<dbReference type="AlphaFoldDB" id="A8NQK5"/>
<keyword evidence="3" id="KW-0560">Oxidoreductase</keyword>
<feature type="compositionally biased region" description="Polar residues" evidence="4">
    <location>
        <begin position="317"/>
        <end position="329"/>
    </location>
</feature>
<protein>
    <recommendedName>
        <fullName evidence="7">NAD(P)-binding protein</fullName>
    </recommendedName>
</protein>
<dbReference type="InParanoid" id="A8NQK5"/>
<comment type="similarity">
    <text evidence="1">Belongs to the short-chain dehydrogenases/reductases (SDR) family.</text>
</comment>
<evidence type="ECO:0000256" key="1">
    <source>
        <dbReference type="ARBA" id="ARBA00006484"/>
    </source>
</evidence>
<evidence type="ECO:0008006" key="7">
    <source>
        <dbReference type="Google" id="ProtNLM"/>
    </source>
</evidence>
<dbReference type="FunCoup" id="A8NQK5">
    <property type="interactions" value="141"/>
</dbReference>
<evidence type="ECO:0000313" key="6">
    <source>
        <dbReference type="Proteomes" id="UP000001861"/>
    </source>
</evidence>
<dbReference type="InterPro" id="IPR002347">
    <property type="entry name" value="SDR_fam"/>
</dbReference>
<dbReference type="VEuPathDB" id="FungiDB:CC1G_03400"/>
<dbReference type="Proteomes" id="UP000001861">
    <property type="component" value="Unassembled WGS sequence"/>
</dbReference>
<dbReference type="PANTHER" id="PTHR24320">
    <property type="entry name" value="RETINOL DEHYDROGENASE"/>
    <property type="match status" value="1"/>
</dbReference>